<protein>
    <recommendedName>
        <fullName evidence="2">Condensin-2 complex subunit H2 C-terminal domain-containing protein</fullName>
    </recommendedName>
</protein>
<feature type="compositionally biased region" description="Basic and acidic residues" evidence="1">
    <location>
        <begin position="1"/>
        <end position="17"/>
    </location>
</feature>
<dbReference type="EMBL" id="CAXIEN010000317">
    <property type="protein sequence ID" value="CAL1292939.1"/>
    <property type="molecule type" value="Genomic_DNA"/>
</dbReference>
<dbReference type="GO" id="GO:0003682">
    <property type="term" value="F:chromatin binding"/>
    <property type="evidence" value="ECO:0007669"/>
    <property type="project" value="TreeGrafter"/>
</dbReference>
<dbReference type="AlphaFoldDB" id="A0AAV2BBX9"/>
<gene>
    <name evidence="3" type="ORF">LARSCL_LOCUS17928</name>
</gene>
<dbReference type="InterPro" id="IPR031739">
    <property type="entry name" value="Ncaph2"/>
</dbReference>
<proteinExistence type="predicted"/>
<dbReference type="GO" id="GO:0010032">
    <property type="term" value="P:meiotic chromosome condensation"/>
    <property type="evidence" value="ECO:0007669"/>
    <property type="project" value="TreeGrafter"/>
</dbReference>
<name>A0AAV2BBX9_9ARAC</name>
<dbReference type="GO" id="GO:0000796">
    <property type="term" value="C:condensin complex"/>
    <property type="evidence" value="ECO:0007669"/>
    <property type="project" value="TreeGrafter"/>
</dbReference>
<dbReference type="GO" id="GO:0005634">
    <property type="term" value="C:nucleus"/>
    <property type="evidence" value="ECO:0007669"/>
    <property type="project" value="TreeGrafter"/>
</dbReference>
<sequence length="237" mass="27301">MFIGRERANSATDKEKVEEDEEEIDADGIESNLDDPVAYDDIITTPLEAADIVIENNSVLPNPLSDNENPLAEDEPMFVEDLDGGLSAYNDKELEDSFTNAARLQCDLFREDLQQYVQTSDISERVHAWEATMKPFLEELNQREEFDIDLYGSRILNAFENSNRKQTITFRNFCKGKEKWEIHRYFMALLPLVNIGNVTIEPEELGDDEEDILVTLLSRKMHHKELEEFGHNEGEHS</sequence>
<dbReference type="PANTHER" id="PTHR14324:SF3">
    <property type="entry name" value="CONDENSIN-2 COMPLEX SUBUNIT H2"/>
    <property type="match status" value="1"/>
</dbReference>
<organism evidence="3 4">
    <name type="scientific">Larinioides sclopetarius</name>
    <dbReference type="NCBI Taxonomy" id="280406"/>
    <lineage>
        <taxon>Eukaryota</taxon>
        <taxon>Metazoa</taxon>
        <taxon>Ecdysozoa</taxon>
        <taxon>Arthropoda</taxon>
        <taxon>Chelicerata</taxon>
        <taxon>Arachnida</taxon>
        <taxon>Araneae</taxon>
        <taxon>Araneomorphae</taxon>
        <taxon>Entelegynae</taxon>
        <taxon>Araneoidea</taxon>
        <taxon>Araneidae</taxon>
        <taxon>Larinioides</taxon>
    </lineage>
</organism>
<keyword evidence="4" id="KW-1185">Reference proteome</keyword>
<dbReference type="PANTHER" id="PTHR14324">
    <property type="entry name" value="CONDENSIN-2 COMPLEX SUBUNIT H2"/>
    <property type="match status" value="1"/>
</dbReference>
<feature type="compositionally biased region" description="Acidic residues" evidence="1">
    <location>
        <begin position="18"/>
        <end position="28"/>
    </location>
</feature>
<dbReference type="Pfam" id="PF16858">
    <property type="entry name" value="CNDH2_C"/>
    <property type="match status" value="1"/>
</dbReference>
<dbReference type="InterPro" id="IPR031737">
    <property type="entry name" value="CNDH2_C"/>
</dbReference>
<dbReference type="GO" id="GO:0051306">
    <property type="term" value="P:mitotic sister chromatid separation"/>
    <property type="evidence" value="ECO:0007669"/>
    <property type="project" value="TreeGrafter"/>
</dbReference>
<feature type="region of interest" description="Disordered" evidence="1">
    <location>
        <begin position="1"/>
        <end position="33"/>
    </location>
</feature>
<evidence type="ECO:0000313" key="4">
    <source>
        <dbReference type="Proteomes" id="UP001497382"/>
    </source>
</evidence>
<dbReference type="Proteomes" id="UP001497382">
    <property type="component" value="Unassembled WGS sequence"/>
</dbReference>
<evidence type="ECO:0000259" key="2">
    <source>
        <dbReference type="Pfam" id="PF16858"/>
    </source>
</evidence>
<evidence type="ECO:0000313" key="3">
    <source>
        <dbReference type="EMBL" id="CAL1292939.1"/>
    </source>
</evidence>
<evidence type="ECO:0000256" key="1">
    <source>
        <dbReference type="SAM" id="MobiDB-lite"/>
    </source>
</evidence>
<reference evidence="3 4" key="1">
    <citation type="submission" date="2024-04" db="EMBL/GenBank/DDBJ databases">
        <authorList>
            <person name="Rising A."/>
            <person name="Reimegard J."/>
            <person name="Sonavane S."/>
            <person name="Akerstrom W."/>
            <person name="Nylinder S."/>
            <person name="Hedman E."/>
            <person name="Kallberg Y."/>
        </authorList>
    </citation>
    <scope>NUCLEOTIDE SEQUENCE [LARGE SCALE GENOMIC DNA]</scope>
</reference>
<accession>A0AAV2BBX9</accession>
<comment type="caution">
    <text evidence="3">The sequence shown here is derived from an EMBL/GenBank/DDBJ whole genome shotgun (WGS) entry which is preliminary data.</text>
</comment>
<feature type="domain" description="Condensin-2 complex subunit H2 C-terminal" evidence="2">
    <location>
        <begin position="101"/>
        <end position="226"/>
    </location>
</feature>